<feature type="transmembrane region" description="Helical" evidence="5">
    <location>
        <begin position="500"/>
        <end position="520"/>
    </location>
</feature>
<reference evidence="8 9" key="1">
    <citation type="journal article" date="2019" name="Sci. Rep.">
        <title>Comparative genomics of chytrid fungi reveal insights into the obligate biotrophic and pathogenic lifestyle of Synchytrium endobioticum.</title>
        <authorList>
            <person name="van de Vossenberg B.T.L.H."/>
            <person name="Warris S."/>
            <person name="Nguyen H.D.T."/>
            <person name="van Gent-Pelzer M.P.E."/>
            <person name="Joly D.L."/>
            <person name="van de Geest H.C."/>
            <person name="Bonants P.J.M."/>
            <person name="Smith D.S."/>
            <person name="Levesque C.A."/>
            <person name="van der Lee T.A.J."/>
        </authorList>
    </citation>
    <scope>NUCLEOTIDE SEQUENCE [LARGE SCALE GENOMIC DNA]</scope>
    <source>
        <strain evidence="8 9">CBS 675.73</strain>
    </source>
</reference>
<keyword evidence="4 5" id="KW-0472">Membrane</keyword>
<dbReference type="EMBL" id="QEAP01000163">
    <property type="protein sequence ID" value="TPX73823.1"/>
    <property type="molecule type" value="Genomic_DNA"/>
</dbReference>
<keyword evidence="9" id="KW-1185">Reference proteome</keyword>
<name>A0A507FC12_9FUNG</name>
<feature type="signal peptide" evidence="6">
    <location>
        <begin position="1"/>
        <end position="23"/>
    </location>
</feature>
<feature type="transmembrane region" description="Helical" evidence="5">
    <location>
        <begin position="462"/>
        <end position="480"/>
    </location>
</feature>
<organism evidence="8 9">
    <name type="scientific">Chytriomyces confervae</name>
    <dbReference type="NCBI Taxonomy" id="246404"/>
    <lineage>
        <taxon>Eukaryota</taxon>
        <taxon>Fungi</taxon>
        <taxon>Fungi incertae sedis</taxon>
        <taxon>Chytridiomycota</taxon>
        <taxon>Chytridiomycota incertae sedis</taxon>
        <taxon>Chytridiomycetes</taxon>
        <taxon>Chytridiales</taxon>
        <taxon>Chytriomycetaceae</taxon>
        <taxon>Chytriomyces</taxon>
    </lineage>
</organism>
<comment type="caution">
    <text evidence="8">The sequence shown here is derived from an EMBL/GenBank/DDBJ whole genome shotgun (WGS) entry which is preliminary data.</text>
</comment>
<dbReference type="PANTHER" id="PTHR37466">
    <property type="entry name" value="SLR1628 PROTEIN"/>
    <property type="match status" value="1"/>
</dbReference>
<evidence type="ECO:0000256" key="3">
    <source>
        <dbReference type="ARBA" id="ARBA00022989"/>
    </source>
</evidence>
<evidence type="ECO:0000256" key="4">
    <source>
        <dbReference type="ARBA" id="ARBA00023136"/>
    </source>
</evidence>
<keyword evidence="2 5" id="KW-0812">Transmembrane</keyword>
<protein>
    <submittedName>
        <fullName evidence="8">Long-chain-alcohol O-fatty-acyltransferase</fullName>
    </submittedName>
</protein>
<accession>A0A507FC12</accession>
<keyword evidence="3 5" id="KW-1133">Transmembrane helix</keyword>
<dbReference type="GO" id="GO:0016746">
    <property type="term" value="F:acyltransferase activity"/>
    <property type="evidence" value="ECO:0007669"/>
    <property type="project" value="UniProtKB-KW"/>
</dbReference>
<keyword evidence="8" id="KW-0012">Acyltransferase</keyword>
<gene>
    <name evidence="8" type="ORF">CcCBS67573_g04918</name>
</gene>
<dbReference type="Pfam" id="PF13813">
    <property type="entry name" value="MBOAT_2"/>
    <property type="match status" value="1"/>
</dbReference>
<sequence length="542" mass="60227">MQTRYLLSSLLALVLSQLSGTEAQTIPTGQLNVLGTPLEVCSKSTMTGFYRTGSCQTGPQDQGMHTVCANVTTAFLAFQKSVGNDLITPRSEYSFPGLQNGDVWCICALRWKSSLDAGFVTKINLAATNEKTLRVLGMTLADIQVEGVVNGNSALGPNGDGKQALALIRQRAKSLSVSQAVAVLLPSIHGALLMHSHLSNSVIATFGSTLITSVPVLLPCSNYAADSCIKGFYFFFLMRTLEMSTFPRTMNRKWSITDYGEFVATSSNNSVRQLESMQQVARREWKPRTVQPAERTFNYFLRVFLRLMITTVAYAVGKAYCLKHAYVSLDGFLNPFHVARLMDHAMFAVTFFCDIELAYTLGTLPMVMLFKAPYTPIFDQPYFATSLRDFWSRRWNYPIKLTIHRLAFIPTLQLLSYSGKKQSGAAPPLWHSMIATLSAFALSALFHEYIVFILIRGETHGTSSIFFMIHGVLCIAHVWFQKASGFGKTWGTGVFWNVVSWLLTMSVLFVTCPLFVGPYARSGVMLQFPIPGPVLKFLQAYM</sequence>
<evidence type="ECO:0000256" key="1">
    <source>
        <dbReference type="ARBA" id="ARBA00004141"/>
    </source>
</evidence>
<proteinExistence type="predicted"/>
<dbReference type="STRING" id="246404.A0A507FC12"/>
<evidence type="ECO:0000259" key="7">
    <source>
        <dbReference type="Pfam" id="PF13813"/>
    </source>
</evidence>
<dbReference type="InterPro" id="IPR032805">
    <property type="entry name" value="Wax_synthase_dom"/>
</dbReference>
<comment type="subcellular location">
    <subcellularLocation>
        <location evidence="1">Membrane</location>
        <topology evidence="1">Multi-pass membrane protein</topology>
    </subcellularLocation>
</comment>
<dbReference type="Proteomes" id="UP000320333">
    <property type="component" value="Unassembled WGS sequence"/>
</dbReference>
<dbReference type="GO" id="GO:0016020">
    <property type="term" value="C:membrane"/>
    <property type="evidence" value="ECO:0007669"/>
    <property type="project" value="UniProtKB-SubCell"/>
</dbReference>
<evidence type="ECO:0000313" key="8">
    <source>
        <dbReference type="EMBL" id="TPX73823.1"/>
    </source>
</evidence>
<feature type="transmembrane region" description="Helical" evidence="5">
    <location>
        <begin position="429"/>
        <end position="455"/>
    </location>
</feature>
<dbReference type="PANTHER" id="PTHR37466:SF1">
    <property type="entry name" value="SLR1628 PROTEIN"/>
    <property type="match status" value="1"/>
</dbReference>
<dbReference type="InterPro" id="IPR018714">
    <property type="entry name" value="DUF2237"/>
</dbReference>
<feature type="domain" description="Wax synthase" evidence="7">
    <location>
        <begin position="374"/>
        <end position="468"/>
    </location>
</feature>
<evidence type="ECO:0000256" key="5">
    <source>
        <dbReference type="SAM" id="Phobius"/>
    </source>
</evidence>
<evidence type="ECO:0000256" key="2">
    <source>
        <dbReference type="ARBA" id="ARBA00022692"/>
    </source>
</evidence>
<dbReference type="OrthoDB" id="2094906at2759"/>
<evidence type="ECO:0000313" key="9">
    <source>
        <dbReference type="Proteomes" id="UP000320333"/>
    </source>
</evidence>
<evidence type="ECO:0000256" key="6">
    <source>
        <dbReference type="SAM" id="SignalP"/>
    </source>
</evidence>
<keyword evidence="6" id="KW-0732">Signal</keyword>
<keyword evidence="8" id="KW-0808">Transferase</keyword>
<dbReference type="Pfam" id="PF09996">
    <property type="entry name" value="DUF2237"/>
    <property type="match status" value="1"/>
</dbReference>
<dbReference type="AlphaFoldDB" id="A0A507FC12"/>
<dbReference type="Gene3D" id="3.30.56.110">
    <property type="entry name" value="Protein of unknown function DUF2237"/>
    <property type="match status" value="1"/>
</dbReference>
<feature type="chain" id="PRO_5021479471" evidence="6">
    <location>
        <begin position="24"/>
        <end position="542"/>
    </location>
</feature>